<dbReference type="EMBL" id="CP036150">
    <property type="protein sequence ID" value="QEN08461.1"/>
    <property type="molecule type" value="Genomic_DNA"/>
</dbReference>
<organism evidence="5 6">
    <name type="scientific">Oceanispirochaeta crateris</name>
    <dbReference type="NCBI Taxonomy" id="2518645"/>
    <lineage>
        <taxon>Bacteria</taxon>
        <taxon>Pseudomonadati</taxon>
        <taxon>Spirochaetota</taxon>
        <taxon>Spirochaetia</taxon>
        <taxon>Spirochaetales</taxon>
        <taxon>Spirochaetaceae</taxon>
        <taxon>Oceanispirochaeta</taxon>
    </lineage>
</organism>
<dbReference type="KEGG" id="ock:EXM22_10865"/>
<dbReference type="SUPFAM" id="SSF47413">
    <property type="entry name" value="lambda repressor-like DNA-binding domains"/>
    <property type="match status" value="1"/>
</dbReference>
<evidence type="ECO:0000313" key="5">
    <source>
        <dbReference type="EMBL" id="QEN08461.1"/>
    </source>
</evidence>
<keyword evidence="3" id="KW-0804">Transcription</keyword>
<dbReference type="Pfam" id="PF00356">
    <property type="entry name" value="LacI"/>
    <property type="match status" value="1"/>
</dbReference>
<evidence type="ECO:0000256" key="2">
    <source>
        <dbReference type="ARBA" id="ARBA00023125"/>
    </source>
</evidence>
<dbReference type="InterPro" id="IPR046335">
    <property type="entry name" value="LacI/GalR-like_sensor"/>
</dbReference>
<gene>
    <name evidence="5" type="ORF">EXM22_10865</name>
</gene>
<sequence>MKRVGLKDIARLSGVSISTVSRVVNEPDQVHSETRDAVYQAMRELEYQPGYRENRGGERAVLGIITPQINTEFSMDLIVALEQELAPHGVYPLLINSRNEHSLSVQLSRDSSWTDMVNMAVFINMDVDERSFHFLKEKHIHCAAVHSRCSFFFSVLNNNFLGGSDAAEYLWNRGYRRPGLILWHDENNPVQSDRITGFLKSMEGHGLPSASIPREYSSMTAAGGASSTERILKDHDLDVLFYTSDTMAIGGLEYCREHKIRIPEDIAIMGFDDIRMASSLNLTTMKQFIPAKAKTVVDHLIQSRDSVLPAEYPGEVTMTPVLVERQTT</sequence>
<feature type="domain" description="HTH lacI-type" evidence="4">
    <location>
        <begin position="4"/>
        <end position="49"/>
    </location>
</feature>
<dbReference type="GO" id="GO:0000976">
    <property type="term" value="F:transcription cis-regulatory region binding"/>
    <property type="evidence" value="ECO:0007669"/>
    <property type="project" value="TreeGrafter"/>
</dbReference>
<dbReference type="SMART" id="SM00354">
    <property type="entry name" value="HTH_LACI"/>
    <property type="match status" value="1"/>
</dbReference>
<dbReference type="Gene3D" id="3.40.50.2300">
    <property type="match status" value="2"/>
</dbReference>
<dbReference type="Proteomes" id="UP000324209">
    <property type="component" value="Chromosome"/>
</dbReference>
<dbReference type="RefSeq" id="WP_149486542.1">
    <property type="nucleotide sequence ID" value="NZ_CP036150.1"/>
</dbReference>
<protein>
    <submittedName>
        <fullName evidence="5">LacI family transcriptional regulator</fullName>
    </submittedName>
</protein>
<dbReference type="PROSITE" id="PS50932">
    <property type="entry name" value="HTH_LACI_2"/>
    <property type="match status" value="1"/>
</dbReference>
<dbReference type="CDD" id="cd01392">
    <property type="entry name" value="HTH_LacI"/>
    <property type="match status" value="1"/>
</dbReference>
<dbReference type="PRINTS" id="PR00036">
    <property type="entry name" value="HTHLACI"/>
</dbReference>
<accession>A0A5C1QLF9</accession>
<dbReference type="PROSITE" id="PS00356">
    <property type="entry name" value="HTH_LACI_1"/>
    <property type="match status" value="1"/>
</dbReference>
<evidence type="ECO:0000256" key="1">
    <source>
        <dbReference type="ARBA" id="ARBA00023015"/>
    </source>
</evidence>
<dbReference type="Gene3D" id="1.10.260.40">
    <property type="entry name" value="lambda repressor-like DNA-binding domains"/>
    <property type="match status" value="1"/>
</dbReference>
<evidence type="ECO:0000313" key="6">
    <source>
        <dbReference type="Proteomes" id="UP000324209"/>
    </source>
</evidence>
<proteinExistence type="predicted"/>
<keyword evidence="2" id="KW-0238">DNA-binding</keyword>
<keyword evidence="1" id="KW-0805">Transcription regulation</keyword>
<dbReference type="InterPro" id="IPR010982">
    <property type="entry name" value="Lambda_DNA-bd_dom_sf"/>
</dbReference>
<dbReference type="SUPFAM" id="SSF53822">
    <property type="entry name" value="Periplasmic binding protein-like I"/>
    <property type="match status" value="1"/>
</dbReference>
<dbReference type="PANTHER" id="PTHR30146:SF109">
    <property type="entry name" value="HTH-TYPE TRANSCRIPTIONAL REGULATOR GALS"/>
    <property type="match status" value="1"/>
</dbReference>
<reference evidence="5 6" key="1">
    <citation type="submission" date="2019-02" db="EMBL/GenBank/DDBJ databases">
        <title>Complete Genome Sequence and Methylome Analysis of free living Spirochaetas.</title>
        <authorList>
            <person name="Fomenkov A."/>
            <person name="Dubinina G."/>
            <person name="Leshcheva N."/>
            <person name="Mikheeva N."/>
            <person name="Grabovich M."/>
            <person name="Vincze T."/>
            <person name="Roberts R.J."/>
        </authorList>
    </citation>
    <scope>NUCLEOTIDE SEQUENCE [LARGE SCALE GENOMIC DNA]</scope>
    <source>
        <strain evidence="5 6">K2</strain>
    </source>
</reference>
<dbReference type="GO" id="GO:0003700">
    <property type="term" value="F:DNA-binding transcription factor activity"/>
    <property type="evidence" value="ECO:0007669"/>
    <property type="project" value="TreeGrafter"/>
</dbReference>
<dbReference type="InterPro" id="IPR028082">
    <property type="entry name" value="Peripla_BP_I"/>
</dbReference>
<evidence type="ECO:0000256" key="3">
    <source>
        <dbReference type="ARBA" id="ARBA00023163"/>
    </source>
</evidence>
<dbReference type="InterPro" id="IPR000843">
    <property type="entry name" value="HTH_LacI"/>
</dbReference>
<dbReference type="CDD" id="cd06267">
    <property type="entry name" value="PBP1_LacI_sugar_binding-like"/>
    <property type="match status" value="1"/>
</dbReference>
<dbReference type="PANTHER" id="PTHR30146">
    <property type="entry name" value="LACI-RELATED TRANSCRIPTIONAL REPRESSOR"/>
    <property type="match status" value="1"/>
</dbReference>
<dbReference type="AlphaFoldDB" id="A0A5C1QLF9"/>
<dbReference type="OrthoDB" id="305766at2"/>
<name>A0A5C1QLF9_9SPIO</name>
<keyword evidence="6" id="KW-1185">Reference proteome</keyword>
<evidence type="ECO:0000259" key="4">
    <source>
        <dbReference type="PROSITE" id="PS50932"/>
    </source>
</evidence>
<dbReference type="Pfam" id="PF13377">
    <property type="entry name" value="Peripla_BP_3"/>
    <property type="match status" value="1"/>
</dbReference>